<gene>
    <name evidence="2" type="ORF">LX83_007210</name>
</gene>
<dbReference type="GO" id="GO:0003700">
    <property type="term" value="F:DNA-binding transcription factor activity"/>
    <property type="evidence" value="ECO:0007669"/>
    <property type="project" value="InterPro"/>
</dbReference>
<evidence type="ECO:0000313" key="3">
    <source>
        <dbReference type="Proteomes" id="UP001206128"/>
    </source>
</evidence>
<dbReference type="SUPFAM" id="SSF46785">
    <property type="entry name" value="Winged helix' DNA-binding domain"/>
    <property type="match status" value="1"/>
</dbReference>
<dbReference type="PANTHER" id="PTHR39515:SF2">
    <property type="entry name" value="HTH-TYPE TRANSCRIPTIONAL REGULATOR RV0880"/>
    <property type="match status" value="1"/>
</dbReference>
<dbReference type="AlphaFoldDB" id="A0AAE3GN57"/>
<evidence type="ECO:0000313" key="2">
    <source>
        <dbReference type="EMBL" id="MCP2170319.1"/>
    </source>
</evidence>
<organism evidence="2 3">
    <name type="scientific">Goodfellowiella coeruleoviolacea</name>
    <dbReference type="NCBI Taxonomy" id="334858"/>
    <lineage>
        <taxon>Bacteria</taxon>
        <taxon>Bacillati</taxon>
        <taxon>Actinomycetota</taxon>
        <taxon>Actinomycetes</taxon>
        <taxon>Pseudonocardiales</taxon>
        <taxon>Pseudonocardiaceae</taxon>
        <taxon>Goodfellowiella</taxon>
    </lineage>
</organism>
<keyword evidence="3" id="KW-1185">Reference proteome</keyword>
<dbReference type="GO" id="GO:0003677">
    <property type="term" value="F:DNA binding"/>
    <property type="evidence" value="ECO:0007669"/>
    <property type="project" value="UniProtKB-KW"/>
</dbReference>
<dbReference type="Gene3D" id="1.10.10.10">
    <property type="entry name" value="Winged helix-like DNA-binding domain superfamily/Winged helix DNA-binding domain"/>
    <property type="match status" value="1"/>
</dbReference>
<reference evidence="2" key="1">
    <citation type="submission" date="2022-06" db="EMBL/GenBank/DDBJ databases">
        <title>Genomic Encyclopedia of Archaeal and Bacterial Type Strains, Phase II (KMG-II): from individual species to whole genera.</title>
        <authorList>
            <person name="Goeker M."/>
        </authorList>
    </citation>
    <scope>NUCLEOTIDE SEQUENCE</scope>
    <source>
        <strain evidence="2">DSM 43935</strain>
    </source>
</reference>
<protein>
    <submittedName>
        <fullName evidence="2">DNA-binding transcriptional regulator, MarR family</fullName>
    </submittedName>
</protein>
<dbReference type="RefSeq" id="WP_253780466.1">
    <property type="nucleotide sequence ID" value="NZ_JAMTCK010000029.1"/>
</dbReference>
<name>A0AAE3GN57_9PSEU</name>
<dbReference type="PROSITE" id="PS50995">
    <property type="entry name" value="HTH_MARR_2"/>
    <property type="match status" value="1"/>
</dbReference>
<dbReference type="InterPro" id="IPR000835">
    <property type="entry name" value="HTH_MarR-typ"/>
</dbReference>
<dbReference type="Proteomes" id="UP001206128">
    <property type="component" value="Unassembled WGS sequence"/>
</dbReference>
<dbReference type="Pfam" id="PF01047">
    <property type="entry name" value="MarR"/>
    <property type="match status" value="1"/>
</dbReference>
<dbReference type="InterPro" id="IPR036390">
    <property type="entry name" value="WH_DNA-bd_sf"/>
</dbReference>
<proteinExistence type="predicted"/>
<accession>A0AAE3GN57</accession>
<dbReference type="InterPro" id="IPR036388">
    <property type="entry name" value="WH-like_DNA-bd_sf"/>
</dbReference>
<keyword evidence="2" id="KW-0238">DNA-binding</keyword>
<sequence length="145" mass="15490">MTTSATSREALSLVVALHRLVRSLRHTSKAAGLQPTQLVVLSQLMESGPMRIGELAVRVPCSQPTATTVVTSLETAGLVRREPDPADGRATRVLITDEGRTTIISVAHGEAELLSERMARLPEAERAALANLTPVLRHLAEIPAS</sequence>
<dbReference type="InterPro" id="IPR052526">
    <property type="entry name" value="HTH-type_Bedaq_tolerance"/>
</dbReference>
<evidence type="ECO:0000259" key="1">
    <source>
        <dbReference type="PROSITE" id="PS50995"/>
    </source>
</evidence>
<dbReference type="SMART" id="SM00347">
    <property type="entry name" value="HTH_MARR"/>
    <property type="match status" value="1"/>
</dbReference>
<comment type="caution">
    <text evidence="2">The sequence shown here is derived from an EMBL/GenBank/DDBJ whole genome shotgun (WGS) entry which is preliminary data.</text>
</comment>
<feature type="domain" description="HTH marR-type" evidence="1">
    <location>
        <begin position="10"/>
        <end position="138"/>
    </location>
</feature>
<dbReference type="PANTHER" id="PTHR39515">
    <property type="entry name" value="CONSERVED PROTEIN"/>
    <property type="match status" value="1"/>
</dbReference>
<dbReference type="EMBL" id="JAMTCK010000029">
    <property type="protein sequence ID" value="MCP2170319.1"/>
    <property type="molecule type" value="Genomic_DNA"/>
</dbReference>